<evidence type="ECO:0000313" key="12">
    <source>
        <dbReference type="Proteomes" id="UP000030759"/>
    </source>
</evidence>
<dbReference type="PROSITE" id="PS00028">
    <property type="entry name" value="ZINC_FINGER_C2H2_1"/>
    <property type="match status" value="5"/>
</dbReference>
<dbReference type="FunFam" id="3.30.160.60:FF:001009">
    <property type="entry name" value="Zinc finger protein 26"/>
    <property type="match status" value="1"/>
</dbReference>
<evidence type="ECO:0000256" key="5">
    <source>
        <dbReference type="ARBA" id="ARBA00022771"/>
    </source>
</evidence>
<evidence type="ECO:0000256" key="9">
    <source>
        <dbReference type="PROSITE-ProRule" id="PRU00042"/>
    </source>
</evidence>
<gene>
    <name evidence="11" type="ORF">H671_1g1171</name>
</gene>
<evidence type="ECO:0000256" key="4">
    <source>
        <dbReference type="ARBA" id="ARBA00022737"/>
    </source>
</evidence>
<dbReference type="PANTHER" id="PTHR24390:SF159">
    <property type="entry name" value="GROWTH FACTOR INDEPENDENT 1 TRANSCRIPTIONAL REPRESSOR"/>
    <property type="match status" value="1"/>
</dbReference>
<evidence type="ECO:0000256" key="2">
    <source>
        <dbReference type="ARBA" id="ARBA00006991"/>
    </source>
</evidence>
<dbReference type="AlphaFoldDB" id="A0A061IQY9"/>
<feature type="domain" description="C2H2-type" evidence="10">
    <location>
        <begin position="190"/>
        <end position="217"/>
    </location>
</feature>
<dbReference type="PANTHER" id="PTHR24390">
    <property type="entry name" value="ZINC FINGER PROTEIN"/>
    <property type="match status" value="1"/>
</dbReference>
<dbReference type="FunFam" id="3.30.160.60:FF:002254">
    <property type="entry name" value="Zinc finger protein 540"/>
    <property type="match status" value="2"/>
</dbReference>
<evidence type="ECO:0000256" key="8">
    <source>
        <dbReference type="ARBA" id="ARBA00023242"/>
    </source>
</evidence>
<dbReference type="FunFam" id="3.30.160.60:FF:000710">
    <property type="entry name" value="Zinc finger protein 768"/>
    <property type="match status" value="1"/>
</dbReference>
<reference evidence="12" key="1">
    <citation type="journal article" date="2013" name="Nat. Biotechnol.">
        <title>Chinese hamster genome sequenced from sorted chromosomes.</title>
        <authorList>
            <person name="Brinkrolf K."/>
            <person name="Rupp O."/>
            <person name="Laux H."/>
            <person name="Kollin F."/>
            <person name="Ernst W."/>
            <person name="Linke B."/>
            <person name="Kofler R."/>
            <person name="Romand S."/>
            <person name="Hesse F."/>
            <person name="Budach W.E."/>
            <person name="Galosy S."/>
            <person name="Muller D."/>
            <person name="Noll T."/>
            <person name="Wienberg J."/>
            <person name="Jostock T."/>
            <person name="Leonard M."/>
            <person name="Grillari J."/>
            <person name="Tauch A."/>
            <person name="Goesmann A."/>
            <person name="Helk B."/>
            <person name="Mott J.E."/>
            <person name="Puhler A."/>
            <person name="Borth N."/>
        </authorList>
    </citation>
    <scope>NUCLEOTIDE SEQUENCE [LARGE SCALE GENOMIC DNA]</scope>
    <source>
        <strain evidence="12">17A/GY</strain>
    </source>
</reference>
<keyword evidence="7" id="KW-0238">DNA-binding</keyword>
<feature type="domain" description="C2H2-type" evidence="10">
    <location>
        <begin position="106"/>
        <end position="133"/>
    </location>
</feature>
<comment type="subcellular location">
    <subcellularLocation>
        <location evidence="1">Nucleus</location>
    </subcellularLocation>
</comment>
<dbReference type="Proteomes" id="UP000030759">
    <property type="component" value="Unassembled WGS sequence"/>
</dbReference>
<dbReference type="PROSITE" id="PS50157">
    <property type="entry name" value="ZINC_FINGER_C2H2_2"/>
    <property type="match status" value="5"/>
</dbReference>
<organism evidence="11 12">
    <name type="scientific">Cricetulus griseus</name>
    <name type="common">Chinese hamster</name>
    <name type="synonym">Cricetulus barabensis griseus</name>
    <dbReference type="NCBI Taxonomy" id="10029"/>
    <lineage>
        <taxon>Eukaryota</taxon>
        <taxon>Metazoa</taxon>
        <taxon>Chordata</taxon>
        <taxon>Craniata</taxon>
        <taxon>Vertebrata</taxon>
        <taxon>Euteleostomi</taxon>
        <taxon>Mammalia</taxon>
        <taxon>Eutheria</taxon>
        <taxon>Euarchontoglires</taxon>
        <taxon>Glires</taxon>
        <taxon>Rodentia</taxon>
        <taxon>Myomorpha</taxon>
        <taxon>Muroidea</taxon>
        <taxon>Cricetidae</taxon>
        <taxon>Cricetinae</taxon>
        <taxon>Cricetulus</taxon>
    </lineage>
</organism>
<keyword evidence="4" id="KW-0677">Repeat</keyword>
<dbReference type="SUPFAM" id="SSF57667">
    <property type="entry name" value="beta-beta-alpha zinc fingers"/>
    <property type="match status" value="3"/>
</dbReference>
<dbReference type="SMART" id="SM00355">
    <property type="entry name" value="ZnF_C2H2"/>
    <property type="match status" value="5"/>
</dbReference>
<dbReference type="InterPro" id="IPR013087">
    <property type="entry name" value="Znf_C2H2_type"/>
</dbReference>
<keyword evidence="3" id="KW-0479">Metal-binding</keyword>
<keyword evidence="8" id="KW-0539">Nucleus</keyword>
<evidence type="ECO:0000259" key="10">
    <source>
        <dbReference type="PROSITE" id="PS50157"/>
    </source>
</evidence>
<feature type="domain" description="C2H2-type" evidence="10">
    <location>
        <begin position="134"/>
        <end position="161"/>
    </location>
</feature>
<evidence type="ECO:0000256" key="6">
    <source>
        <dbReference type="ARBA" id="ARBA00022833"/>
    </source>
</evidence>
<evidence type="ECO:0000256" key="1">
    <source>
        <dbReference type="ARBA" id="ARBA00004123"/>
    </source>
</evidence>
<keyword evidence="6" id="KW-0862">Zinc</keyword>
<proteinExistence type="inferred from homology"/>
<keyword evidence="5 9" id="KW-0863">Zinc-finger</keyword>
<dbReference type="GO" id="GO:0006357">
    <property type="term" value="P:regulation of transcription by RNA polymerase II"/>
    <property type="evidence" value="ECO:0007669"/>
    <property type="project" value="TreeGrafter"/>
</dbReference>
<dbReference type="Gene3D" id="3.30.160.60">
    <property type="entry name" value="Classic Zinc Finger"/>
    <property type="match status" value="6"/>
</dbReference>
<evidence type="ECO:0000313" key="11">
    <source>
        <dbReference type="EMBL" id="ERE91179.1"/>
    </source>
</evidence>
<dbReference type="GO" id="GO:0000978">
    <property type="term" value="F:RNA polymerase II cis-regulatory region sequence-specific DNA binding"/>
    <property type="evidence" value="ECO:0007669"/>
    <property type="project" value="TreeGrafter"/>
</dbReference>
<name>A0A061IQY9_CRIGR</name>
<feature type="domain" description="C2H2-type" evidence="10">
    <location>
        <begin position="162"/>
        <end position="189"/>
    </location>
</feature>
<dbReference type="EMBL" id="KE663643">
    <property type="protein sequence ID" value="ERE91179.1"/>
    <property type="molecule type" value="Genomic_DNA"/>
</dbReference>
<dbReference type="GO" id="GO:0008270">
    <property type="term" value="F:zinc ion binding"/>
    <property type="evidence" value="ECO:0007669"/>
    <property type="project" value="UniProtKB-KW"/>
</dbReference>
<sequence length="290" mass="33770">MDIYGKNRILKMIAKILEDIKGISRLTLNTCHMNMRNMETHHMIPVLSQVFKDTWLLTLLMDLVNVRHERIHTGERPYKCNQCGKALSSSTSLQRHERIHTGERPYKCNQCGKAFRCHSALQLHERIHTGEKPYECQQCGKAFTCHSYLRLHERTHTGEKPYECKQCGKAFRCQTSYHRHKIIHGGETFYECKQCSRLFIYPSLLQMHERTHTSERPYKCKQCGNVHITLGVQMWDTMEPKMSLRGALALSLLWVMRYATKGKLSVGGPSVVFTLKWQSFQCAVQQCAFM</sequence>
<evidence type="ECO:0000256" key="7">
    <source>
        <dbReference type="ARBA" id="ARBA00023125"/>
    </source>
</evidence>
<dbReference type="GO" id="GO:0003700">
    <property type="term" value="F:DNA-binding transcription factor activity"/>
    <property type="evidence" value="ECO:0007669"/>
    <property type="project" value="TreeGrafter"/>
</dbReference>
<protein>
    <submittedName>
        <fullName evidence="11">Zinc finger protein</fullName>
    </submittedName>
</protein>
<comment type="similarity">
    <text evidence="2">Belongs to the krueppel C2H2-type zinc-finger protein family.</text>
</comment>
<dbReference type="Pfam" id="PF00096">
    <property type="entry name" value="zf-C2H2"/>
    <property type="match status" value="2"/>
</dbReference>
<dbReference type="FunFam" id="3.30.160.60:FF:002343">
    <property type="entry name" value="Zinc finger protein 33A"/>
    <property type="match status" value="1"/>
</dbReference>
<dbReference type="GO" id="GO:0005634">
    <property type="term" value="C:nucleus"/>
    <property type="evidence" value="ECO:0007669"/>
    <property type="project" value="UniProtKB-SubCell"/>
</dbReference>
<accession>A0A061IQY9</accession>
<dbReference type="Pfam" id="PF13465">
    <property type="entry name" value="zf-H2C2_2"/>
    <property type="match status" value="1"/>
</dbReference>
<dbReference type="InterPro" id="IPR036236">
    <property type="entry name" value="Znf_C2H2_sf"/>
</dbReference>
<feature type="domain" description="C2H2-type" evidence="10">
    <location>
        <begin position="78"/>
        <end position="105"/>
    </location>
</feature>
<evidence type="ECO:0000256" key="3">
    <source>
        <dbReference type="ARBA" id="ARBA00022723"/>
    </source>
</evidence>